<dbReference type="Pfam" id="PF00153">
    <property type="entry name" value="Mito_carr"/>
    <property type="match status" value="3"/>
</dbReference>
<dbReference type="RefSeq" id="XP_064076477.1">
    <property type="nucleotide sequence ID" value="XM_064220407.1"/>
</dbReference>
<evidence type="ECO:0000256" key="8">
    <source>
        <dbReference type="RuleBase" id="RU000488"/>
    </source>
</evidence>
<dbReference type="PROSITE" id="PS50920">
    <property type="entry name" value="SOLCAR"/>
    <property type="match status" value="3"/>
</dbReference>
<dbReference type="PANTHER" id="PTHR24089">
    <property type="entry name" value="SOLUTE CARRIER FAMILY 25"/>
    <property type="match status" value="1"/>
</dbReference>
<evidence type="ECO:0000256" key="7">
    <source>
        <dbReference type="PROSITE-ProRule" id="PRU00282"/>
    </source>
</evidence>
<keyword evidence="9" id="KW-1133">Transmembrane helix</keyword>
<proteinExistence type="inferred from homology"/>
<evidence type="ECO:0000256" key="2">
    <source>
        <dbReference type="ARBA" id="ARBA00006375"/>
    </source>
</evidence>
<reference evidence="11" key="1">
    <citation type="submission" date="2025-08" db="UniProtKB">
        <authorList>
            <consortium name="RefSeq"/>
        </authorList>
    </citation>
    <scope>IDENTIFICATION</scope>
    <source>
        <tissue evidence="11">Whole body</tissue>
    </source>
</reference>
<comment type="similarity">
    <text evidence="2 8">Belongs to the mitochondrial carrier (TC 2.A.29) family.</text>
</comment>
<feature type="transmembrane region" description="Helical" evidence="9">
    <location>
        <begin position="167"/>
        <end position="189"/>
    </location>
</feature>
<gene>
    <name evidence="11" type="primary">LOC113404027</name>
</gene>
<dbReference type="InterPro" id="IPR002067">
    <property type="entry name" value="MCP"/>
</dbReference>
<comment type="subcellular location">
    <subcellularLocation>
        <location evidence="1">Membrane</location>
        <topology evidence="1">Multi-pass membrane protein</topology>
    </subcellularLocation>
</comment>
<evidence type="ECO:0000256" key="4">
    <source>
        <dbReference type="ARBA" id="ARBA00022692"/>
    </source>
</evidence>
<protein>
    <submittedName>
        <fullName evidence="11">Mitochondrial thiamine pyrophosphate carrier-like</fullName>
    </submittedName>
</protein>
<accession>A0ABM4AYW1</accession>
<feature type="transmembrane region" description="Helical" evidence="9">
    <location>
        <begin position="217"/>
        <end position="236"/>
    </location>
</feature>
<organism evidence="10 11">
    <name type="scientific">Vanessa tameamea</name>
    <name type="common">Kamehameha butterfly</name>
    <dbReference type="NCBI Taxonomy" id="334116"/>
    <lineage>
        <taxon>Eukaryota</taxon>
        <taxon>Metazoa</taxon>
        <taxon>Ecdysozoa</taxon>
        <taxon>Arthropoda</taxon>
        <taxon>Hexapoda</taxon>
        <taxon>Insecta</taxon>
        <taxon>Pterygota</taxon>
        <taxon>Neoptera</taxon>
        <taxon>Endopterygota</taxon>
        <taxon>Lepidoptera</taxon>
        <taxon>Glossata</taxon>
        <taxon>Ditrysia</taxon>
        <taxon>Papilionoidea</taxon>
        <taxon>Nymphalidae</taxon>
        <taxon>Nymphalinae</taxon>
        <taxon>Vanessa</taxon>
    </lineage>
</organism>
<keyword evidence="5" id="KW-0677">Repeat</keyword>
<evidence type="ECO:0000256" key="1">
    <source>
        <dbReference type="ARBA" id="ARBA00004141"/>
    </source>
</evidence>
<dbReference type="InterPro" id="IPR018108">
    <property type="entry name" value="MCP_transmembrane"/>
</dbReference>
<keyword evidence="3 8" id="KW-0813">Transport</keyword>
<keyword evidence="6 7" id="KW-0472">Membrane</keyword>
<feature type="repeat" description="Solcar" evidence="7">
    <location>
        <begin position="216"/>
        <end position="316"/>
    </location>
</feature>
<name>A0ABM4AYW1_VANTA</name>
<dbReference type="GeneID" id="113404027"/>
<evidence type="ECO:0000256" key="5">
    <source>
        <dbReference type="ARBA" id="ARBA00022737"/>
    </source>
</evidence>
<evidence type="ECO:0000313" key="11">
    <source>
        <dbReference type="RefSeq" id="XP_064076477.1"/>
    </source>
</evidence>
<evidence type="ECO:0000256" key="9">
    <source>
        <dbReference type="SAM" id="Phobius"/>
    </source>
</evidence>
<evidence type="ECO:0000256" key="6">
    <source>
        <dbReference type="ARBA" id="ARBA00023136"/>
    </source>
</evidence>
<dbReference type="SUPFAM" id="SSF103506">
    <property type="entry name" value="Mitochondrial carrier"/>
    <property type="match status" value="1"/>
</dbReference>
<sequence length="320" mass="36100">MVGYRKDESLTPNQKLIAGSISGMVTRFITQPLDVLKVRTQLQKKVTKGKQRNVFETTKKIFLEEGVTAFWHGHNLGQIHSIISTTSQFYVYEVTTKYVFSTHANPKYKSFLEFMCGICAGCCSATLATPIEVIRVRQMLIQEQYRGFINGTKAVYKSGGLLAFYEGWAAGVLMLGPQVGITFSVFSFLQPLFLNYLYSCNGNCTHPKVNAHKPEHLLFATTAAGSIAGFIAKILTYPLDLAKRRLQIGSHKPDAKFYTPTTSRNLVQCTRLIQCITETFKVEGFWGLYRGLSVTIYKAQMTNIVTFTTYELVCYFIRQM</sequence>
<dbReference type="PRINTS" id="PR00926">
    <property type="entry name" value="MITOCARRIER"/>
</dbReference>
<dbReference type="InterPro" id="IPR023395">
    <property type="entry name" value="MCP_dom_sf"/>
</dbReference>
<feature type="repeat" description="Solcar" evidence="7">
    <location>
        <begin position="10"/>
        <end position="98"/>
    </location>
</feature>
<feature type="repeat" description="Solcar" evidence="7">
    <location>
        <begin position="108"/>
        <end position="192"/>
    </location>
</feature>
<keyword evidence="4 7" id="KW-0812">Transmembrane</keyword>
<dbReference type="Gene3D" id="1.50.40.10">
    <property type="entry name" value="Mitochondrial carrier domain"/>
    <property type="match status" value="1"/>
</dbReference>
<dbReference type="Proteomes" id="UP001652626">
    <property type="component" value="Chromosome Z"/>
</dbReference>
<evidence type="ECO:0000313" key="10">
    <source>
        <dbReference type="Proteomes" id="UP001652626"/>
    </source>
</evidence>
<keyword evidence="10" id="KW-1185">Reference proteome</keyword>
<evidence type="ECO:0000256" key="3">
    <source>
        <dbReference type="ARBA" id="ARBA00022448"/>
    </source>
</evidence>